<sequence>MVETDNFRCEINSALPHIEKGSIRANASTTGAMTAIKFSKAFTVAPTVALSLQDSGAAWADVTHFSANDVTTTGFNIMCKCKNASGSSLDTIKIAYIAIG</sequence>
<reference evidence="2" key="1">
    <citation type="journal article" date="2021" name="Proc. Natl. Acad. Sci. U.S.A.">
        <title>A Catalog of Tens of Thousands of Viruses from Human Metagenomes Reveals Hidden Associations with Chronic Diseases.</title>
        <authorList>
            <person name="Tisza M.J."/>
            <person name="Buck C.B."/>
        </authorList>
    </citation>
    <scope>NUCLEOTIDE SEQUENCE</scope>
    <source>
        <strain evidence="2">CtGyV19</strain>
    </source>
</reference>
<proteinExistence type="predicted"/>
<dbReference type="EMBL" id="BK014994">
    <property type="protein sequence ID" value="DAD86082.1"/>
    <property type="molecule type" value="Genomic_DNA"/>
</dbReference>
<dbReference type="GO" id="GO:0030246">
    <property type="term" value="F:carbohydrate binding"/>
    <property type="evidence" value="ECO:0007669"/>
    <property type="project" value="InterPro"/>
</dbReference>
<evidence type="ECO:0000259" key="1">
    <source>
        <dbReference type="Pfam" id="PF09458"/>
    </source>
</evidence>
<dbReference type="Gene3D" id="2.60.40.2080">
    <property type="match status" value="1"/>
</dbReference>
<dbReference type="SUPFAM" id="SSF141086">
    <property type="entry name" value="Agglutinin HPA-like"/>
    <property type="match status" value="1"/>
</dbReference>
<dbReference type="InterPro" id="IPR019019">
    <property type="entry name" value="H-type_lectin_domain"/>
</dbReference>
<protein>
    <submittedName>
        <fullName evidence="2">H-type lectin domain</fullName>
    </submittedName>
</protein>
<dbReference type="GO" id="GO:0007155">
    <property type="term" value="P:cell adhesion"/>
    <property type="evidence" value="ECO:0007669"/>
    <property type="project" value="InterPro"/>
</dbReference>
<feature type="domain" description="H-type lectin" evidence="1">
    <location>
        <begin position="35"/>
        <end position="99"/>
    </location>
</feature>
<dbReference type="Pfam" id="PF09458">
    <property type="entry name" value="H_lectin"/>
    <property type="match status" value="1"/>
</dbReference>
<dbReference type="InterPro" id="IPR037221">
    <property type="entry name" value="H-type_lectin_dom_sf"/>
</dbReference>
<accession>A0A8S5MVF5</accession>
<evidence type="ECO:0000313" key="2">
    <source>
        <dbReference type="EMBL" id="DAD86082.1"/>
    </source>
</evidence>
<name>A0A8S5MVF5_9CAUD</name>
<organism evidence="2">
    <name type="scientific">Siphoviridae sp. ctGyV19</name>
    <dbReference type="NCBI Taxonomy" id="2826225"/>
    <lineage>
        <taxon>Viruses</taxon>
        <taxon>Duplodnaviria</taxon>
        <taxon>Heunggongvirae</taxon>
        <taxon>Uroviricota</taxon>
        <taxon>Caudoviricetes</taxon>
    </lineage>
</organism>